<comment type="caution">
    <text evidence="2">The sequence shown here is derived from an EMBL/GenBank/DDBJ whole genome shotgun (WGS) entry which is preliminary data.</text>
</comment>
<evidence type="ECO:0000313" key="2">
    <source>
        <dbReference type="EMBL" id="MED6181704.1"/>
    </source>
</evidence>
<proteinExistence type="predicted"/>
<feature type="region of interest" description="Disordered" evidence="1">
    <location>
        <begin position="1"/>
        <end position="21"/>
    </location>
</feature>
<organism evidence="2 3">
    <name type="scientific">Stylosanthes scabra</name>
    <dbReference type="NCBI Taxonomy" id="79078"/>
    <lineage>
        <taxon>Eukaryota</taxon>
        <taxon>Viridiplantae</taxon>
        <taxon>Streptophyta</taxon>
        <taxon>Embryophyta</taxon>
        <taxon>Tracheophyta</taxon>
        <taxon>Spermatophyta</taxon>
        <taxon>Magnoliopsida</taxon>
        <taxon>eudicotyledons</taxon>
        <taxon>Gunneridae</taxon>
        <taxon>Pentapetalae</taxon>
        <taxon>rosids</taxon>
        <taxon>fabids</taxon>
        <taxon>Fabales</taxon>
        <taxon>Fabaceae</taxon>
        <taxon>Papilionoideae</taxon>
        <taxon>50 kb inversion clade</taxon>
        <taxon>dalbergioids sensu lato</taxon>
        <taxon>Dalbergieae</taxon>
        <taxon>Pterocarpus clade</taxon>
        <taxon>Stylosanthes</taxon>
    </lineage>
</organism>
<protein>
    <submittedName>
        <fullName evidence="2">Uncharacterized protein</fullName>
    </submittedName>
</protein>
<dbReference type="EMBL" id="JASCZI010181315">
    <property type="protein sequence ID" value="MED6181704.1"/>
    <property type="molecule type" value="Genomic_DNA"/>
</dbReference>
<keyword evidence="3" id="KW-1185">Reference proteome</keyword>
<accession>A0ABU6W8V1</accession>
<sequence length="90" mass="9673">MDTFSTDNLDAPVVPDVQSPNGEHVEMEFLEGSLDVGLEQVDLGEVEGANAHTGTAQAGHQSVTPTLEEVLDMEFDSHEAAVRFYEAKLG</sequence>
<reference evidence="2 3" key="1">
    <citation type="journal article" date="2023" name="Plants (Basel)">
        <title>Bridging the Gap: Combining Genomics and Transcriptomics Approaches to Understand Stylosanthes scabra, an Orphan Legume from the Brazilian Caatinga.</title>
        <authorList>
            <person name="Ferreira-Neto J.R.C."/>
            <person name="da Silva M.D."/>
            <person name="Binneck E."/>
            <person name="de Melo N.F."/>
            <person name="da Silva R.H."/>
            <person name="de Melo A.L.T.M."/>
            <person name="Pandolfi V."/>
            <person name="Bustamante F.O."/>
            <person name="Brasileiro-Vidal A.C."/>
            <person name="Benko-Iseppon A.M."/>
        </authorList>
    </citation>
    <scope>NUCLEOTIDE SEQUENCE [LARGE SCALE GENOMIC DNA]</scope>
    <source>
        <tissue evidence="2">Leaves</tissue>
    </source>
</reference>
<dbReference type="Proteomes" id="UP001341840">
    <property type="component" value="Unassembled WGS sequence"/>
</dbReference>
<name>A0ABU6W8V1_9FABA</name>
<gene>
    <name evidence="2" type="ORF">PIB30_021805</name>
</gene>
<evidence type="ECO:0000256" key="1">
    <source>
        <dbReference type="SAM" id="MobiDB-lite"/>
    </source>
</evidence>
<evidence type="ECO:0000313" key="3">
    <source>
        <dbReference type="Proteomes" id="UP001341840"/>
    </source>
</evidence>